<evidence type="ECO:0000259" key="8">
    <source>
        <dbReference type="SMART" id="SM00911"/>
    </source>
</evidence>
<dbReference type="PANTHER" id="PTHR41523:SF7">
    <property type="entry name" value="HISTIDINE KINASE"/>
    <property type="match status" value="1"/>
</dbReference>
<evidence type="ECO:0000256" key="4">
    <source>
        <dbReference type="ARBA" id="ARBA00022679"/>
    </source>
</evidence>
<protein>
    <recommendedName>
        <fullName evidence="2">histidine kinase</fullName>
        <ecNumber evidence="2">2.7.13.3</ecNumber>
    </recommendedName>
</protein>
<dbReference type="GO" id="GO:0005524">
    <property type="term" value="F:ATP binding"/>
    <property type="evidence" value="ECO:0007669"/>
    <property type="project" value="UniProtKB-KW"/>
</dbReference>
<dbReference type="GO" id="GO:0004673">
    <property type="term" value="F:protein histidine kinase activity"/>
    <property type="evidence" value="ECO:0007669"/>
    <property type="project" value="UniProtKB-EC"/>
</dbReference>
<evidence type="ECO:0000313" key="9">
    <source>
        <dbReference type="EMBL" id="OIQ76082.1"/>
    </source>
</evidence>
<dbReference type="EC" id="2.7.13.3" evidence="2"/>
<sequence length="249" mass="26842">MTDDLTLSQDLLAAENVSLRLLLTQAEVNAQALLVQAGIDAKEREASDKLQKLILEELHHRIKNTLATVSAIVSQSLRNAPNKEHAQHAIEGRLLALGRAHDLLLQARWSSADLGKIVRGATEAFDNPDLPRFSVAGPGIRVASGAVIAIAMTLNELCTNTTKFGALSVPAGHIEITWTVDGSTSLLHLTWSEKHGPMVRAPTRRSFGTRLIETLGQQLRGKVRLTYEPSGLVYALDVPLASLGASVVE</sequence>
<evidence type="ECO:0000256" key="2">
    <source>
        <dbReference type="ARBA" id="ARBA00012438"/>
    </source>
</evidence>
<proteinExistence type="predicted"/>
<dbReference type="PANTHER" id="PTHR41523">
    <property type="entry name" value="TWO-COMPONENT SYSTEM SENSOR PROTEIN"/>
    <property type="match status" value="1"/>
</dbReference>
<name>A0A1J5PYD7_9ZZZZ</name>
<dbReference type="Pfam" id="PF07536">
    <property type="entry name" value="HWE_HK"/>
    <property type="match status" value="1"/>
</dbReference>
<evidence type="ECO:0000256" key="6">
    <source>
        <dbReference type="ARBA" id="ARBA00022777"/>
    </source>
</evidence>
<keyword evidence="5" id="KW-0547">Nucleotide-binding</keyword>
<keyword evidence="4 9" id="KW-0808">Transferase</keyword>
<dbReference type="EMBL" id="MLJW01001971">
    <property type="protein sequence ID" value="OIQ76082.1"/>
    <property type="molecule type" value="Genomic_DNA"/>
</dbReference>
<evidence type="ECO:0000256" key="1">
    <source>
        <dbReference type="ARBA" id="ARBA00000085"/>
    </source>
</evidence>
<feature type="domain" description="Signal transduction histidine kinase HWE region" evidence="8">
    <location>
        <begin position="57"/>
        <end position="139"/>
    </location>
</feature>
<keyword evidence="7" id="KW-0067">ATP-binding</keyword>
<dbReference type="InterPro" id="IPR011102">
    <property type="entry name" value="Sig_transdc_His_kinase_HWE"/>
</dbReference>
<evidence type="ECO:0000256" key="7">
    <source>
        <dbReference type="ARBA" id="ARBA00022840"/>
    </source>
</evidence>
<dbReference type="InterPro" id="IPR036890">
    <property type="entry name" value="HATPase_C_sf"/>
</dbReference>
<gene>
    <name evidence="9" type="ORF">GALL_422440</name>
</gene>
<dbReference type="SMART" id="SM00911">
    <property type="entry name" value="HWE_HK"/>
    <property type="match status" value="1"/>
</dbReference>
<dbReference type="AlphaFoldDB" id="A0A1J5PYD7"/>
<comment type="catalytic activity">
    <reaction evidence="1">
        <text>ATP + protein L-histidine = ADP + protein N-phospho-L-histidine.</text>
        <dbReference type="EC" id="2.7.13.3"/>
    </reaction>
</comment>
<keyword evidence="3" id="KW-0597">Phosphoprotein</keyword>
<accession>A0A1J5PYD7</accession>
<evidence type="ECO:0000256" key="5">
    <source>
        <dbReference type="ARBA" id="ARBA00022741"/>
    </source>
</evidence>
<keyword evidence="6 9" id="KW-0418">Kinase</keyword>
<evidence type="ECO:0000256" key="3">
    <source>
        <dbReference type="ARBA" id="ARBA00022553"/>
    </source>
</evidence>
<reference evidence="9" key="1">
    <citation type="submission" date="2016-10" db="EMBL/GenBank/DDBJ databases">
        <title>Sequence of Gallionella enrichment culture.</title>
        <authorList>
            <person name="Poehlein A."/>
            <person name="Muehling M."/>
            <person name="Daniel R."/>
        </authorList>
    </citation>
    <scope>NUCLEOTIDE SEQUENCE</scope>
</reference>
<dbReference type="Gene3D" id="3.30.565.10">
    <property type="entry name" value="Histidine kinase-like ATPase, C-terminal domain"/>
    <property type="match status" value="1"/>
</dbReference>
<comment type="caution">
    <text evidence="9">The sequence shown here is derived from an EMBL/GenBank/DDBJ whole genome shotgun (WGS) entry which is preliminary data.</text>
</comment>
<organism evidence="9">
    <name type="scientific">mine drainage metagenome</name>
    <dbReference type="NCBI Taxonomy" id="410659"/>
    <lineage>
        <taxon>unclassified sequences</taxon>
        <taxon>metagenomes</taxon>
        <taxon>ecological metagenomes</taxon>
    </lineage>
</organism>